<sequence>MKYIGPFLKINKIKPDNIKSQLFYLTKESLKQIVLYSKCGITVPNKDIKSKNISNVDITTFKNVSPLLCLYRKANPNLINMDNKLCWNEDKFKKEINIDSNAFMTLSLLELSSYYNNFKDIDKNKYSLGQLYNNICKKQLEFYAEYFRNTQGVFVDKKCEDSSYINGLKFTDKNKKFDFSTQALLMCAYYKCSSLVEDKDSEQFKNFSFDILNMLVELKSELYEQSFSELTKLCFALNIFHSYSKDKSCKKLLIDISELIFENFYNDEYLLNTNKKDSVENDTINYINYILIYKHTNIIKAKENAAFIYKKLLNLYDAEKGIFIKNTSEKNIEFSCLEILSYLISCIIDSNLNEEKNKSNLIAIDIFKNQLLNSGLILSWPEAPALNNVERYKNFSLKSEDLIEEQNFRMSSIQSPETCELAPVFAKYVTYSKKKESFKSPKISFDSYKNMYIFFLILHILK</sequence>
<dbReference type="EMBL" id="JAGGLM010000011">
    <property type="protein sequence ID" value="MBP2033211.1"/>
    <property type="molecule type" value="Genomic_DNA"/>
</dbReference>
<dbReference type="RefSeq" id="WP_209702361.1">
    <property type="nucleotide sequence ID" value="NZ_JAGGLM010000011.1"/>
</dbReference>
<gene>
    <name evidence="1" type="ORF">J2Z42_001898</name>
</gene>
<keyword evidence="2" id="KW-1185">Reference proteome</keyword>
<name>A0ABS4KT39_9CLOT</name>
<dbReference type="Proteomes" id="UP001519307">
    <property type="component" value="Unassembled WGS sequence"/>
</dbReference>
<evidence type="ECO:0000313" key="1">
    <source>
        <dbReference type="EMBL" id="MBP2033211.1"/>
    </source>
</evidence>
<proteinExistence type="predicted"/>
<reference evidence="1 2" key="1">
    <citation type="submission" date="2021-03" db="EMBL/GenBank/DDBJ databases">
        <title>Genomic Encyclopedia of Type Strains, Phase IV (KMG-IV): sequencing the most valuable type-strain genomes for metagenomic binning, comparative biology and taxonomic classification.</title>
        <authorList>
            <person name="Goeker M."/>
        </authorList>
    </citation>
    <scope>NUCLEOTIDE SEQUENCE [LARGE SCALE GENOMIC DNA]</scope>
    <source>
        <strain evidence="1 2">DSM 28783</strain>
    </source>
</reference>
<protein>
    <submittedName>
        <fullName evidence="1">Uncharacterized protein</fullName>
    </submittedName>
</protein>
<evidence type="ECO:0000313" key="2">
    <source>
        <dbReference type="Proteomes" id="UP001519307"/>
    </source>
</evidence>
<organism evidence="1 2">
    <name type="scientific">Clostridium algifaecis</name>
    <dbReference type="NCBI Taxonomy" id="1472040"/>
    <lineage>
        <taxon>Bacteria</taxon>
        <taxon>Bacillati</taxon>
        <taxon>Bacillota</taxon>
        <taxon>Clostridia</taxon>
        <taxon>Eubacteriales</taxon>
        <taxon>Clostridiaceae</taxon>
        <taxon>Clostridium</taxon>
    </lineage>
</organism>
<comment type="caution">
    <text evidence="1">The sequence shown here is derived from an EMBL/GenBank/DDBJ whole genome shotgun (WGS) entry which is preliminary data.</text>
</comment>
<accession>A0ABS4KT39</accession>